<reference evidence="2" key="1">
    <citation type="submission" date="2023-01" db="EMBL/GenBank/DDBJ databases">
        <title>The growth and conidiation of Purpureocillium lavendulum are regulated by nitrogen source and histone H3K14 acetylation.</title>
        <authorList>
            <person name="Tang P."/>
            <person name="Han J."/>
            <person name="Zhang C."/>
            <person name="Tang P."/>
            <person name="Qi F."/>
            <person name="Zhang K."/>
            <person name="Liang L."/>
        </authorList>
    </citation>
    <scope>NUCLEOTIDE SEQUENCE</scope>
    <source>
        <strain evidence="2">YMF1.00683</strain>
    </source>
</reference>
<dbReference type="Proteomes" id="UP001163105">
    <property type="component" value="Unassembled WGS sequence"/>
</dbReference>
<dbReference type="AlphaFoldDB" id="A0AB34FB55"/>
<keyword evidence="3" id="KW-1185">Reference proteome</keyword>
<organism evidence="2 3">
    <name type="scientific">Purpureocillium lavendulum</name>
    <dbReference type="NCBI Taxonomy" id="1247861"/>
    <lineage>
        <taxon>Eukaryota</taxon>
        <taxon>Fungi</taxon>
        <taxon>Dikarya</taxon>
        <taxon>Ascomycota</taxon>
        <taxon>Pezizomycotina</taxon>
        <taxon>Sordariomycetes</taxon>
        <taxon>Hypocreomycetidae</taxon>
        <taxon>Hypocreales</taxon>
        <taxon>Ophiocordycipitaceae</taxon>
        <taxon>Purpureocillium</taxon>
    </lineage>
</organism>
<feature type="compositionally biased region" description="Acidic residues" evidence="1">
    <location>
        <begin position="159"/>
        <end position="170"/>
    </location>
</feature>
<evidence type="ECO:0000313" key="2">
    <source>
        <dbReference type="EMBL" id="KAJ6436403.1"/>
    </source>
</evidence>
<comment type="caution">
    <text evidence="2">The sequence shown here is derived from an EMBL/GenBank/DDBJ whole genome shotgun (WGS) entry which is preliminary data.</text>
</comment>
<name>A0AB34FB55_9HYPO</name>
<evidence type="ECO:0008006" key="4">
    <source>
        <dbReference type="Google" id="ProtNLM"/>
    </source>
</evidence>
<evidence type="ECO:0000256" key="1">
    <source>
        <dbReference type="SAM" id="MobiDB-lite"/>
    </source>
</evidence>
<dbReference type="Gene3D" id="1.10.287.110">
    <property type="entry name" value="DnaJ domain"/>
    <property type="match status" value="1"/>
</dbReference>
<dbReference type="SUPFAM" id="SSF46565">
    <property type="entry name" value="Chaperone J-domain"/>
    <property type="match status" value="1"/>
</dbReference>
<dbReference type="InterPro" id="IPR036869">
    <property type="entry name" value="J_dom_sf"/>
</dbReference>
<feature type="compositionally biased region" description="Basic and acidic residues" evidence="1">
    <location>
        <begin position="35"/>
        <end position="48"/>
    </location>
</feature>
<feature type="region of interest" description="Disordered" evidence="1">
    <location>
        <begin position="1"/>
        <end position="74"/>
    </location>
</feature>
<sequence>MADTAHPETAAQHANGKGKQTVGRLPTPELTPGVEDARIAADIARRAAEAAQHQSPSASAALPTQSSQDAAKAVDEEIERIMKCPKGAYAEILSVDPDSSDADKLIAWRRLSCMMHPHYYRQKNAKDAFEKLQDAASKIGVDQPFLGEVYSWDGKADLQADDDLDGEETDDERRIEEDDIPIPPTRVNDAYREATALLHNLGENPEDEAVLKQLKGINDRKDCVQDRVPAPAPKAG</sequence>
<protein>
    <recommendedName>
        <fullName evidence="4">J domain-containing protein</fullName>
    </recommendedName>
</protein>
<accession>A0AB34FB55</accession>
<dbReference type="EMBL" id="JAQHRD010000022">
    <property type="protein sequence ID" value="KAJ6436403.1"/>
    <property type="molecule type" value="Genomic_DNA"/>
</dbReference>
<evidence type="ECO:0000313" key="3">
    <source>
        <dbReference type="Proteomes" id="UP001163105"/>
    </source>
</evidence>
<feature type="compositionally biased region" description="Low complexity" evidence="1">
    <location>
        <begin position="49"/>
        <end position="61"/>
    </location>
</feature>
<feature type="region of interest" description="Disordered" evidence="1">
    <location>
        <begin position="158"/>
        <end position="186"/>
    </location>
</feature>
<proteinExistence type="predicted"/>
<gene>
    <name evidence="2" type="ORF">O9K51_10995</name>
</gene>